<proteinExistence type="predicted"/>
<gene>
    <name evidence="2" type="ORF">LCGC14_0575280</name>
</gene>
<dbReference type="EMBL" id="LAZR01000856">
    <property type="protein sequence ID" value="KKN56133.1"/>
    <property type="molecule type" value="Genomic_DNA"/>
</dbReference>
<comment type="caution">
    <text evidence="2">The sequence shown here is derived from an EMBL/GenBank/DDBJ whole genome shotgun (WGS) entry which is preliminary data.</text>
</comment>
<feature type="coiled-coil region" evidence="1">
    <location>
        <begin position="39"/>
        <end position="115"/>
    </location>
</feature>
<sequence length="166" mass="17925">MSDIEYLQGRILAALERASRGVDKLALAKDDVPDLGQELEAERQANAQLTERVKNLNDRLESEKSDLQTRLSDAEAKLAKVSVAETQMAKLDMELQQVRRANTQLTEACTALRDANAEGVGDATLINQSVLAELNALRAARSADVAEANAILSVLTPLVGSAKEKI</sequence>
<keyword evidence="1" id="KW-0175">Coiled coil</keyword>
<name>A0A0F9URA8_9ZZZZ</name>
<evidence type="ECO:0000313" key="2">
    <source>
        <dbReference type="EMBL" id="KKN56133.1"/>
    </source>
</evidence>
<protein>
    <submittedName>
        <fullName evidence="2">Uncharacterized protein</fullName>
    </submittedName>
</protein>
<reference evidence="2" key="1">
    <citation type="journal article" date="2015" name="Nature">
        <title>Complex archaea that bridge the gap between prokaryotes and eukaryotes.</title>
        <authorList>
            <person name="Spang A."/>
            <person name="Saw J.H."/>
            <person name="Jorgensen S.L."/>
            <person name="Zaremba-Niedzwiedzka K."/>
            <person name="Martijn J."/>
            <person name="Lind A.E."/>
            <person name="van Eijk R."/>
            <person name="Schleper C."/>
            <person name="Guy L."/>
            <person name="Ettema T.J."/>
        </authorList>
    </citation>
    <scope>NUCLEOTIDE SEQUENCE</scope>
</reference>
<evidence type="ECO:0000256" key="1">
    <source>
        <dbReference type="SAM" id="Coils"/>
    </source>
</evidence>
<accession>A0A0F9URA8</accession>
<organism evidence="2">
    <name type="scientific">marine sediment metagenome</name>
    <dbReference type="NCBI Taxonomy" id="412755"/>
    <lineage>
        <taxon>unclassified sequences</taxon>
        <taxon>metagenomes</taxon>
        <taxon>ecological metagenomes</taxon>
    </lineage>
</organism>
<dbReference type="AlphaFoldDB" id="A0A0F9URA8"/>